<name>A0A4S3TKU2_9EURY</name>
<dbReference type="Pfam" id="PF03100">
    <property type="entry name" value="CcmE"/>
    <property type="match status" value="1"/>
</dbReference>
<protein>
    <submittedName>
        <fullName evidence="4">Cytochrome c maturation protein CcmE</fullName>
    </submittedName>
</protein>
<evidence type="ECO:0000313" key="4">
    <source>
        <dbReference type="EMBL" id="THE64731.1"/>
    </source>
</evidence>
<proteinExistence type="predicted"/>
<feature type="region of interest" description="Disordered" evidence="3">
    <location>
        <begin position="99"/>
        <end position="156"/>
    </location>
</feature>
<dbReference type="GO" id="GO:0020037">
    <property type="term" value="F:heme binding"/>
    <property type="evidence" value="ECO:0007669"/>
    <property type="project" value="InterPro"/>
</dbReference>
<evidence type="ECO:0000256" key="2">
    <source>
        <dbReference type="ARBA" id="ARBA00023136"/>
    </source>
</evidence>
<gene>
    <name evidence="4" type="ORF">D8Y22_11515</name>
</gene>
<dbReference type="SUPFAM" id="SSF82093">
    <property type="entry name" value="Heme chaperone CcmE"/>
    <property type="match status" value="1"/>
</dbReference>
<dbReference type="InterPro" id="IPR012340">
    <property type="entry name" value="NA-bd_OB-fold"/>
</dbReference>
<dbReference type="EMBL" id="RBZW01000027">
    <property type="protein sequence ID" value="THE64731.1"/>
    <property type="molecule type" value="Genomic_DNA"/>
</dbReference>
<dbReference type="InterPro" id="IPR036127">
    <property type="entry name" value="CcmE-like_sf"/>
</dbReference>
<organism evidence="4 5">
    <name type="scientific">Salinadaptatus halalkaliphilus</name>
    <dbReference type="NCBI Taxonomy" id="2419781"/>
    <lineage>
        <taxon>Archaea</taxon>
        <taxon>Methanobacteriati</taxon>
        <taxon>Methanobacteriota</taxon>
        <taxon>Stenosarchaea group</taxon>
        <taxon>Halobacteria</taxon>
        <taxon>Halobacteriales</taxon>
        <taxon>Natrialbaceae</taxon>
        <taxon>Salinadaptatus</taxon>
    </lineage>
</organism>
<dbReference type="OrthoDB" id="268168at2157"/>
<evidence type="ECO:0000256" key="3">
    <source>
        <dbReference type="SAM" id="MobiDB-lite"/>
    </source>
</evidence>
<dbReference type="Gene3D" id="2.40.50.140">
    <property type="entry name" value="Nucleic acid-binding proteins"/>
    <property type="match status" value="1"/>
</dbReference>
<dbReference type="GO" id="GO:0005886">
    <property type="term" value="C:plasma membrane"/>
    <property type="evidence" value="ECO:0007669"/>
    <property type="project" value="InterPro"/>
</dbReference>
<dbReference type="Proteomes" id="UP000318864">
    <property type="component" value="Unassembled WGS sequence"/>
</dbReference>
<dbReference type="AlphaFoldDB" id="A0A4S3TKU2"/>
<dbReference type="InterPro" id="IPR004329">
    <property type="entry name" value="CcmE"/>
</dbReference>
<accession>A0A4S3TKU2</accession>
<dbReference type="RefSeq" id="WP_141464841.1">
    <property type="nucleotide sequence ID" value="NZ_RBZW01000027.1"/>
</dbReference>
<keyword evidence="2" id="KW-0472">Membrane</keyword>
<comment type="caution">
    <text evidence="4">The sequence shown here is derived from an EMBL/GenBank/DDBJ whole genome shotgun (WGS) entry which is preliminary data.</text>
</comment>
<dbReference type="GO" id="GO:0017003">
    <property type="term" value="P:protein-heme linkage"/>
    <property type="evidence" value="ECO:0007669"/>
    <property type="project" value="InterPro"/>
</dbReference>
<evidence type="ECO:0000313" key="5">
    <source>
        <dbReference type="Proteomes" id="UP000318864"/>
    </source>
</evidence>
<reference evidence="4 5" key="1">
    <citation type="submission" date="2018-10" db="EMBL/GenBank/DDBJ databases">
        <title>Natronolimnobius sp. XQ-INN 246 isolated from Inner Mongolia Autonomous Region of China.</title>
        <authorList>
            <person name="Xue Q."/>
        </authorList>
    </citation>
    <scope>NUCLEOTIDE SEQUENCE [LARGE SCALE GENOMIC DNA]</scope>
    <source>
        <strain evidence="4 5">XQ-INN 246</strain>
    </source>
</reference>
<feature type="compositionally biased region" description="Basic and acidic residues" evidence="3">
    <location>
        <begin position="109"/>
        <end position="132"/>
    </location>
</feature>
<dbReference type="GO" id="GO:0017004">
    <property type="term" value="P:cytochrome complex assembly"/>
    <property type="evidence" value="ECO:0007669"/>
    <property type="project" value="InterPro"/>
</dbReference>
<comment type="subcellular location">
    <subcellularLocation>
        <location evidence="1">Membrane</location>
    </subcellularLocation>
</comment>
<sequence length="156" mass="16774">MDRKTKVVVGGIGIVVLLAILATTTMGSAAEFVTPTDLVETDDHEDDLVKLEGRVVDLEDGDDLEFDVVDENHTVAVSYDGERPETMSEGRLVVAEGHYDGDQLTADDLTVRAHEGEHPDDANESSYDHPDYDGDDYEGGSTTDEYADGGPSASPQ</sequence>
<evidence type="ECO:0000256" key="1">
    <source>
        <dbReference type="ARBA" id="ARBA00004370"/>
    </source>
</evidence>
<keyword evidence="5" id="KW-1185">Reference proteome</keyword>